<reference evidence="1 2" key="1">
    <citation type="journal article" date="2022" name="Hortic Res">
        <title>A haplotype resolved chromosomal level avocado genome allows analysis of novel avocado genes.</title>
        <authorList>
            <person name="Nath O."/>
            <person name="Fletcher S.J."/>
            <person name="Hayward A."/>
            <person name="Shaw L.M."/>
            <person name="Masouleh A.K."/>
            <person name="Furtado A."/>
            <person name="Henry R.J."/>
            <person name="Mitter N."/>
        </authorList>
    </citation>
    <scope>NUCLEOTIDE SEQUENCE [LARGE SCALE GENOMIC DNA]</scope>
    <source>
        <strain evidence="2">cv. Hass</strain>
    </source>
</reference>
<sequence>MTRDKSLFSTLNDYDGGAVTFGAGNVSKVVGKGTVNVPNMPLIEDVLCVDGLKHNLLSISQICDKDHDVIFTSHGCEISKIGKPPHCLLTVDDPRSSVDAGEASFLLPQVSKSSLIPFSKLQLPVDWPGLGRPGGLCTEPFYLDKEATEEVQADQPDDSLDYSTDGIV</sequence>
<keyword evidence="2" id="KW-1185">Reference proteome</keyword>
<evidence type="ECO:0000313" key="2">
    <source>
        <dbReference type="Proteomes" id="UP001234297"/>
    </source>
</evidence>
<organism evidence="1 2">
    <name type="scientific">Persea americana</name>
    <name type="common">Avocado</name>
    <dbReference type="NCBI Taxonomy" id="3435"/>
    <lineage>
        <taxon>Eukaryota</taxon>
        <taxon>Viridiplantae</taxon>
        <taxon>Streptophyta</taxon>
        <taxon>Embryophyta</taxon>
        <taxon>Tracheophyta</taxon>
        <taxon>Spermatophyta</taxon>
        <taxon>Magnoliopsida</taxon>
        <taxon>Magnoliidae</taxon>
        <taxon>Laurales</taxon>
        <taxon>Lauraceae</taxon>
        <taxon>Persea</taxon>
    </lineage>
</organism>
<protein>
    <submittedName>
        <fullName evidence="1">Uncharacterized protein</fullName>
    </submittedName>
</protein>
<evidence type="ECO:0000313" key="1">
    <source>
        <dbReference type="EMBL" id="KAJ8639611.1"/>
    </source>
</evidence>
<dbReference type="Proteomes" id="UP001234297">
    <property type="component" value="Chromosome 5"/>
</dbReference>
<gene>
    <name evidence="1" type="ORF">MRB53_016305</name>
</gene>
<name>A0ACC2M1G4_PERAE</name>
<accession>A0ACC2M1G4</accession>
<dbReference type="EMBL" id="CM056813">
    <property type="protein sequence ID" value="KAJ8639611.1"/>
    <property type="molecule type" value="Genomic_DNA"/>
</dbReference>
<comment type="caution">
    <text evidence="1">The sequence shown here is derived from an EMBL/GenBank/DDBJ whole genome shotgun (WGS) entry which is preliminary data.</text>
</comment>
<proteinExistence type="predicted"/>